<dbReference type="OrthoDB" id="2436042at2759"/>
<gene>
    <name evidence="1" type="ORF">BG015_011613</name>
</gene>
<dbReference type="EMBL" id="JAAAUQ010000091">
    <property type="protein sequence ID" value="KAF9154928.1"/>
    <property type="molecule type" value="Genomic_DNA"/>
</dbReference>
<protein>
    <recommendedName>
        <fullName evidence="3">F-box domain-containing protein</fullName>
    </recommendedName>
</protein>
<accession>A0A9P5S8B0</accession>
<sequence>MKHALERFKDLPELIFMVALRLDREDMHSLRLTCSSVHDVCKPLFYRKLWLHDYWSEPSLLKIAKHASSIHSLKVESLSFTRYYSCMFDILQETSIPAFMDSPIPTSPSPQLTNPIQLASILSRDILEAFGNLCCFPAQFLYSICPSPRLTILNLDLVMLDTKFELNFMAKVLSSIGTLRSLTMSFCLDVLTAKEVLQILVHGCPDSLESFSLFYDRIEEPDDYEDEELYEEDAELEETVSTLLGPMMERQEPLRRLTEWRLNVNGEYIDRDTFFSLLKFLPELTSMDMPPINCSEDGSVREVVTQIVKGCPKLKGVSKHDSYRDIGGTMMIAFLQGMPVNTVESVQISALDEDWEQLDEGLEAQKESVENIVLDECTMISIGSVIWIFFYCSALEVFRINIDWLSRVTIPLDDLVIQEWASTKFHELELSVQLNEEQEEPGEEDFVFSNPMPRWTIGLERFYRQIGALTQLRVLDLRVAVERGNRGRDGLPIAYKHKTFPGMMTLEDRTTGCFGWLQLLGGLGNLEVLCGSFNLDAMLPRLEFGQREADWVVKQWPKLKFIELYTILKDMVVVYPAPVQSMLDQLPGLKVARIIPKIDILWTRK</sequence>
<dbReference type="Proteomes" id="UP000748756">
    <property type="component" value="Unassembled WGS sequence"/>
</dbReference>
<evidence type="ECO:0000313" key="2">
    <source>
        <dbReference type="Proteomes" id="UP000748756"/>
    </source>
</evidence>
<dbReference type="AlphaFoldDB" id="A0A9P5S8B0"/>
<dbReference type="Gene3D" id="3.80.10.10">
    <property type="entry name" value="Ribonuclease Inhibitor"/>
    <property type="match status" value="1"/>
</dbReference>
<proteinExistence type="predicted"/>
<name>A0A9P5S8B0_9FUNG</name>
<keyword evidence="2" id="KW-1185">Reference proteome</keyword>
<evidence type="ECO:0000313" key="1">
    <source>
        <dbReference type="EMBL" id="KAF9154928.1"/>
    </source>
</evidence>
<comment type="caution">
    <text evidence="1">The sequence shown here is derived from an EMBL/GenBank/DDBJ whole genome shotgun (WGS) entry which is preliminary data.</text>
</comment>
<organism evidence="1 2">
    <name type="scientific">Linnemannia schmuckeri</name>
    <dbReference type="NCBI Taxonomy" id="64567"/>
    <lineage>
        <taxon>Eukaryota</taxon>
        <taxon>Fungi</taxon>
        <taxon>Fungi incertae sedis</taxon>
        <taxon>Mucoromycota</taxon>
        <taxon>Mortierellomycotina</taxon>
        <taxon>Mortierellomycetes</taxon>
        <taxon>Mortierellales</taxon>
        <taxon>Mortierellaceae</taxon>
        <taxon>Linnemannia</taxon>
    </lineage>
</organism>
<dbReference type="InterPro" id="IPR032675">
    <property type="entry name" value="LRR_dom_sf"/>
</dbReference>
<reference evidence="1" key="1">
    <citation type="journal article" date="2020" name="Fungal Divers.">
        <title>Resolving the Mortierellaceae phylogeny through synthesis of multi-gene phylogenetics and phylogenomics.</title>
        <authorList>
            <person name="Vandepol N."/>
            <person name="Liber J."/>
            <person name="Desiro A."/>
            <person name="Na H."/>
            <person name="Kennedy M."/>
            <person name="Barry K."/>
            <person name="Grigoriev I.V."/>
            <person name="Miller A.N."/>
            <person name="O'Donnell K."/>
            <person name="Stajich J.E."/>
            <person name="Bonito G."/>
        </authorList>
    </citation>
    <scope>NUCLEOTIDE SEQUENCE</scope>
    <source>
        <strain evidence="1">NRRL 6426</strain>
    </source>
</reference>
<evidence type="ECO:0008006" key="3">
    <source>
        <dbReference type="Google" id="ProtNLM"/>
    </source>
</evidence>